<dbReference type="AlphaFoldDB" id="A0A166BU07"/>
<dbReference type="InParanoid" id="A0A166BU07"/>
<accession>A0A166BU07</accession>
<keyword evidence="2" id="KW-1185">Reference proteome</keyword>
<evidence type="ECO:0000313" key="1">
    <source>
        <dbReference type="EMBL" id="KZW04020.1"/>
    </source>
</evidence>
<dbReference type="EMBL" id="KV425882">
    <property type="protein sequence ID" value="KZW04020.1"/>
    <property type="molecule type" value="Genomic_DNA"/>
</dbReference>
<name>A0A166BU07_EXIGL</name>
<protein>
    <submittedName>
        <fullName evidence="1">Uncharacterized protein</fullName>
    </submittedName>
</protein>
<gene>
    <name evidence="1" type="ORF">EXIGLDRAFT_11723</name>
</gene>
<organism evidence="1 2">
    <name type="scientific">Exidia glandulosa HHB12029</name>
    <dbReference type="NCBI Taxonomy" id="1314781"/>
    <lineage>
        <taxon>Eukaryota</taxon>
        <taxon>Fungi</taxon>
        <taxon>Dikarya</taxon>
        <taxon>Basidiomycota</taxon>
        <taxon>Agaricomycotina</taxon>
        <taxon>Agaricomycetes</taxon>
        <taxon>Auriculariales</taxon>
        <taxon>Exidiaceae</taxon>
        <taxon>Exidia</taxon>
    </lineage>
</organism>
<dbReference type="Proteomes" id="UP000077266">
    <property type="component" value="Unassembled WGS sequence"/>
</dbReference>
<evidence type="ECO:0000313" key="2">
    <source>
        <dbReference type="Proteomes" id="UP000077266"/>
    </source>
</evidence>
<proteinExistence type="predicted"/>
<reference evidence="1 2" key="1">
    <citation type="journal article" date="2016" name="Mol. Biol. Evol.">
        <title>Comparative Genomics of Early-Diverging Mushroom-Forming Fungi Provides Insights into the Origins of Lignocellulose Decay Capabilities.</title>
        <authorList>
            <person name="Nagy L.G."/>
            <person name="Riley R."/>
            <person name="Tritt A."/>
            <person name="Adam C."/>
            <person name="Daum C."/>
            <person name="Floudas D."/>
            <person name="Sun H."/>
            <person name="Yadav J.S."/>
            <person name="Pangilinan J."/>
            <person name="Larsson K.H."/>
            <person name="Matsuura K."/>
            <person name="Barry K."/>
            <person name="Labutti K."/>
            <person name="Kuo R."/>
            <person name="Ohm R.A."/>
            <person name="Bhattacharya S.S."/>
            <person name="Shirouzu T."/>
            <person name="Yoshinaga Y."/>
            <person name="Martin F.M."/>
            <person name="Grigoriev I.V."/>
            <person name="Hibbett D.S."/>
        </authorList>
    </citation>
    <scope>NUCLEOTIDE SEQUENCE [LARGE SCALE GENOMIC DNA]</scope>
    <source>
        <strain evidence="1 2">HHB12029</strain>
    </source>
</reference>
<sequence length="104" mass="11164">MSPTSTFTPVFLEAGVLKLTGAAYSGWGNSRHMIVSCACIVHAVGHLRLRISFLLCRSGIDIAAMCAAGQFRLNSVIAAAVEPFNAVRLDLPPEHQLLGRRCDP</sequence>